<dbReference type="RefSeq" id="WP_007548255.1">
    <property type="nucleotide sequence ID" value="NZ_JAARPY010000012.1"/>
</dbReference>
<evidence type="ECO:0000313" key="2">
    <source>
        <dbReference type="EMBL" id="MBC1399450.1"/>
    </source>
</evidence>
<feature type="transmembrane region" description="Helical" evidence="1">
    <location>
        <begin position="153"/>
        <end position="182"/>
    </location>
</feature>
<accession>A0A841YGV3</accession>
<dbReference type="AlphaFoldDB" id="A0A841YGV3"/>
<evidence type="ECO:0000313" key="3">
    <source>
        <dbReference type="Proteomes" id="UP000571128"/>
    </source>
</evidence>
<comment type="caution">
    <text evidence="2">The sequence shown here is derived from an EMBL/GenBank/DDBJ whole genome shotgun (WGS) entry which is preliminary data.</text>
</comment>
<reference evidence="2 3" key="1">
    <citation type="submission" date="2020-03" db="EMBL/GenBank/DDBJ databases">
        <title>Soil Listeria distribution.</title>
        <authorList>
            <person name="Liao J."/>
            <person name="Wiedmann M."/>
        </authorList>
    </citation>
    <scope>NUCLEOTIDE SEQUENCE [LARGE SCALE GENOMIC DNA]</scope>
    <source>
        <strain evidence="2 3">FSL L7-1645</strain>
    </source>
</reference>
<gene>
    <name evidence="2" type="ORF">HB844_11255</name>
</gene>
<dbReference type="EMBL" id="JAARPY010000012">
    <property type="protein sequence ID" value="MBC1399450.1"/>
    <property type="molecule type" value="Genomic_DNA"/>
</dbReference>
<sequence>MRDIYQLMKTQLSFQYKAKYLLGLVVVLTLLCLISSLSQVNVLSMSEKRFHYSEKTYAEQGISLEQALKEDLTVKKVGNSEEINNPLKYDYLYYLSAQNALAPFNAPNQVFTSMALLFLPICFGVYAAFVGISDTKFKTVKMHLLISMYRPYFLGKIGSLFVITIFSVIWMAILSVVVQFIVNFLFHIEVEASVSFLHLLPVQLLYEIMIVFAVGLLTFLLTVLLKSHVFSILILMIYMLLVPNLGGLDLKNIMLVSATKIFNTSASSLEMIEGSHINLAISYFFMVLFLIIFTGFVYLLGKKRDFPKAINFKINDL</sequence>
<keyword evidence="1" id="KW-1133">Transmembrane helix</keyword>
<keyword evidence="1" id="KW-0472">Membrane</keyword>
<organism evidence="2 3">
    <name type="scientific">Listeria fleischmannii</name>
    <dbReference type="NCBI Taxonomy" id="1069827"/>
    <lineage>
        <taxon>Bacteria</taxon>
        <taxon>Bacillati</taxon>
        <taxon>Bacillota</taxon>
        <taxon>Bacilli</taxon>
        <taxon>Bacillales</taxon>
        <taxon>Listeriaceae</taxon>
        <taxon>Listeria</taxon>
    </lineage>
</organism>
<protein>
    <submittedName>
        <fullName evidence="2">ABC transporter permease</fullName>
    </submittedName>
</protein>
<evidence type="ECO:0000256" key="1">
    <source>
        <dbReference type="SAM" id="Phobius"/>
    </source>
</evidence>
<keyword evidence="1" id="KW-0812">Transmembrane</keyword>
<feature type="transmembrane region" description="Helical" evidence="1">
    <location>
        <begin position="229"/>
        <end position="246"/>
    </location>
</feature>
<feature type="transmembrane region" description="Helical" evidence="1">
    <location>
        <begin position="202"/>
        <end position="222"/>
    </location>
</feature>
<name>A0A841YGV3_9LIST</name>
<feature type="transmembrane region" description="Helical" evidence="1">
    <location>
        <begin position="280"/>
        <end position="300"/>
    </location>
</feature>
<proteinExistence type="predicted"/>
<feature type="transmembrane region" description="Helical" evidence="1">
    <location>
        <begin position="110"/>
        <end position="132"/>
    </location>
</feature>
<dbReference type="Proteomes" id="UP000571128">
    <property type="component" value="Unassembled WGS sequence"/>
</dbReference>
<feature type="transmembrane region" description="Helical" evidence="1">
    <location>
        <begin position="20"/>
        <end position="40"/>
    </location>
</feature>